<organism evidence="1 2">
    <name type="scientific">Haloglomus irregulare</name>
    <dbReference type="NCBI Taxonomy" id="2234134"/>
    <lineage>
        <taxon>Archaea</taxon>
        <taxon>Methanobacteriati</taxon>
        <taxon>Methanobacteriota</taxon>
        <taxon>Stenosarchaea group</taxon>
        <taxon>Halobacteria</taxon>
        <taxon>Halobacteriales</taxon>
        <taxon>Natronomonadaceae</taxon>
        <taxon>Haloglomus</taxon>
    </lineage>
</organism>
<keyword evidence="2" id="KW-1185">Reference proteome</keyword>
<comment type="caution">
    <text evidence="1">The sequence shown here is derived from an EMBL/GenBank/DDBJ whole genome shotgun (WGS) entry which is preliminary data.</text>
</comment>
<dbReference type="InParanoid" id="A0A554NDD8"/>
<protein>
    <submittedName>
        <fullName evidence="1">Uncharacterized protein</fullName>
    </submittedName>
</protein>
<evidence type="ECO:0000313" key="2">
    <source>
        <dbReference type="Proteomes" id="UP000319894"/>
    </source>
</evidence>
<dbReference type="OrthoDB" id="334312at2157"/>
<dbReference type="EMBL" id="QMDX01000002">
    <property type="protein sequence ID" value="TSD15378.1"/>
    <property type="molecule type" value="Genomic_DNA"/>
</dbReference>
<evidence type="ECO:0000313" key="1">
    <source>
        <dbReference type="EMBL" id="TSD15378.1"/>
    </source>
</evidence>
<dbReference type="AlphaFoldDB" id="A0A554NDD8"/>
<name>A0A554NDD8_9EURY</name>
<gene>
    <name evidence="1" type="ORF">DP107_05925</name>
</gene>
<reference evidence="1 2" key="1">
    <citation type="submission" date="2018-06" db="EMBL/GenBank/DDBJ databases">
        <title>Natronomonas sp. F16-60 a new haloarchaeon isolated from a solar saltern of Isla Cristina, Huelva, Spain.</title>
        <authorList>
            <person name="Duran-Viseras A."/>
            <person name="Sanchez-Porro C."/>
            <person name="Ventosa A."/>
        </authorList>
    </citation>
    <scope>NUCLEOTIDE SEQUENCE [LARGE SCALE GENOMIC DNA]</scope>
    <source>
        <strain evidence="1 2">F16-60</strain>
    </source>
</reference>
<proteinExistence type="predicted"/>
<dbReference type="Proteomes" id="UP000319894">
    <property type="component" value="Unassembled WGS sequence"/>
</dbReference>
<accession>A0A554NDD8</accession>
<sequence>MCPADASERQPADVEEAPQIQCDACESALHSATSRTVSFLLLEQVVVPVVGCDAHLERFASVCGFTTDGRASLIEHRPAGGITCPSCRLAVTNPKQPLIPVQDGAVTLLACAEHQAELVGRFRTGLDTAQQLAASLDSPE</sequence>